<organism evidence="1 2">
    <name type="scientific">Corynespora cassiicola Philippines</name>
    <dbReference type="NCBI Taxonomy" id="1448308"/>
    <lineage>
        <taxon>Eukaryota</taxon>
        <taxon>Fungi</taxon>
        <taxon>Dikarya</taxon>
        <taxon>Ascomycota</taxon>
        <taxon>Pezizomycotina</taxon>
        <taxon>Dothideomycetes</taxon>
        <taxon>Pleosporomycetidae</taxon>
        <taxon>Pleosporales</taxon>
        <taxon>Corynesporascaceae</taxon>
        <taxon>Corynespora</taxon>
    </lineage>
</organism>
<dbReference type="EMBL" id="KZ678128">
    <property type="protein sequence ID" value="PSN74657.1"/>
    <property type="molecule type" value="Genomic_DNA"/>
</dbReference>
<gene>
    <name evidence="1" type="ORF">BS50DRAFT_21029</name>
</gene>
<reference evidence="1 2" key="1">
    <citation type="journal article" date="2018" name="Front. Microbiol.">
        <title>Genome-Wide Analysis of Corynespora cassiicola Leaf Fall Disease Putative Effectors.</title>
        <authorList>
            <person name="Lopez D."/>
            <person name="Ribeiro S."/>
            <person name="Label P."/>
            <person name="Fumanal B."/>
            <person name="Venisse J.S."/>
            <person name="Kohler A."/>
            <person name="de Oliveira R.R."/>
            <person name="Labutti K."/>
            <person name="Lipzen A."/>
            <person name="Lail K."/>
            <person name="Bauer D."/>
            <person name="Ohm R.A."/>
            <person name="Barry K.W."/>
            <person name="Spatafora J."/>
            <person name="Grigoriev I.V."/>
            <person name="Martin F.M."/>
            <person name="Pujade-Renaud V."/>
        </authorList>
    </citation>
    <scope>NUCLEOTIDE SEQUENCE [LARGE SCALE GENOMIC DNA]</scope>
    <source>
        <strain evidence="1 2">Philippines</strain>
    </source>
</reference>
<accession>A0A2T2PAH4</accession>
<name>A0A2T2PAH4_CORCC</name>
<evidence type="ECO:0000313" key="1">
    <source>
        <dbReference type="EMBL" id="PSN74657.1"/>
    </source>
</evidence>
<protein>
    <submittedName>
        <fullName evidence="1">Uncharacterized protein</fullName>
    </submittedName>
</protein>
<proteinExistence type="predicted"/>
<evidence type="ECO:0000313" key="2">
    <source>
        <dbReference type="Proteomes" id="UP000240883"/>
    </source>
</evidence>
<sequence length="168" mass="19014">MFRGKFLAMEYNFSTFEPHIQTQSAGDIGVQRASRVLFEIAIEGWSNDRRYGLRCVPHMFIVYQELIRRAQRRLFASDHFLLLPRSTTRSMLSGMACPLGPQLDREASILGKWARCLMEIVVKACSTATDGPYSNLLFACSNQGNALRRTDEQRCFMIPPLALGACSK</sequence>
<keyword evidence="2" id="KW-1185">Reference proteome</keyword>
<dbReference type="AlphaFoldDB" id="A0A2T2PAH4"/>
<dbReference type="Proteomes" id="UP000240883">
    <property type="component" value="Unassembled WGS sequence"/>
</dbReference>